<reference evidence="1" key="1">
    <citation type="submission" date="2014-07" db="EMBL/GenBank/DDBJ databases">
        <title>Identification of a novel salt tolerance gene in wild soybean by whole-genome sequencing.</title>
        <authorList>
            <person name="Lam H.-M."/>
            <person name="Qi X."/>
            <person name="Li M.-W."/>
            <person name="Liu X."/>
            <person name="Xie M."/>
            <person name="Ni M."/>
            <person name="Xu X."/>
        </authorList>
    </citation>
    <scope>NUCLEOTIDE SEQUENCE [LARGE SCALE GENOMIC DNA]</scope>
    <source>
        <tissue evidence="1">Root</tissue>
    </source>
</reference>
<evidence type="ECO:0000313" key="1">
    <source>
        <dbReference type="EMBL" id="KHN08126.1"/>
    </source>
</evidence>
<protein>
    <submittedName>
        <fullName evidence="1">Uncharacterized protein</fullName>
    </submittedName>
</protein>
<name>A0A0B2PFD9_GLYSO</name>
<dbReference type="AlphaFoldDB" id="A0A0B2PFD9"/>
<dbReference type="Proteomes" id="UP000053555">
    <property type="component" value="Unassembled WGS sequence"/>
</dbReference>
<gene>
    <name evidence="1" type="ORF">glysoja_032310</name>
</gene>
<sequence length="33" mass="3754">MCFKALLLPNIALSLQRLQKATKTPTEIQNRIV</sequence>
<organism evidence="1">
    <name type="scientific">Glycine soja</name>
    <name type="common">Wild soybean</name>
    <dbReference type="NCBI Taxonomy" id="3848"/>
    <lineage>
        <taxon>Eukaryota</taxon>
        <taxon>Viridiplantae</taxon>
        <taxon>Streptophyta</taxon>
        <taxon>Embryophyta</taxon>
        <taxon>Tracheophyta</taxon>
        <taxon>Spermatophyta</taxon>
        <taxon>Magnoliopsida</taxon>
        <taxon>eudicotyledons</taxon>
        <taxon>Gunneridae</taxon>
        <taxon>Pentapetalae</taxon>
        <taxon>rosids</taxon>
        <taxon>fabids</taxon>
        <taxon>Fabales</taxon>
        <taxon>Fabaceae</taxon>
        <taxon>Papilionoideae</taxon>
        <taxon>50 kb inversion clade</taxon>
        <taxon>NPAAA clade</taxon>
        <taxon>indigoferoid/millettioid clade</taxon>
        <taxon>Phaseoleae</taxon>
        <taxon>Glycine</taxon>
        <taxon>Glycine subgen. Soja</taxon>
    </lineage>
</organism>
<proteinExistence type="predicted"/>
<dbReference type="EMBL" id="KN666220">
    <property type="protein sequence ID" value="KHN08126.1"/>
    <property type="molecule type" value="Genomic_DNA"/>
</dbReference>
<accession>A0A0B2PFD9</accession>